<evidence type="ECO:0000313" key="2">
    <source>
        <dbReference type="Proteomes" id="UP000298663"/>
    </source>
</evidence>
<proteinExistence type="predicted"/>
<accession>A0A4U5M3G2</accession>
<dbReference type="Proteomes" id="UP000298663">
    <property type="component" value="Unassembled WGS sequence"/>
</dbReference>
<gene>
    <name evidence="1" type="ORF">L596_027115</name>
</gene>
<reference evidence="1 2" key="1">
    <citation type="journal article" date="2015" name="Genome Biol.">
        <title>Comparative genomics of Steinernema reveals deeply conserved gene regulatory networks.</title>
        <authorList>
            <person name="Dillman A.R."/>
            <person name="Macchietto M."/>
            <person name="Porter C.F."/>
            <person name="Rogers A."/>
            <person name="Williams B."/>
            <person name="Antoshechkin I."/>
            <person name="Lee M.M."/>
            <person name="Goodwin Z."/>
            <person name="Lu X."/>
            <person name="Lewis E.E."/>
            <person name="Goodrich-Blair H."/>
            <person name="Stock S.P."/>
            <person name="Adams B.J."/>
            <person name="Sternberg P.W."/>
            <person name="Mortazavi A."/>
        </authorList>
    </citation>
    <scope>NUCLEOTIDE SEQUENCE [LARGE SCALE GENOMIC DNA]</scope>
    <source>
        <strain evidence="1 2">ALL</strain>
    </source>
</reference>
<name>A0A4U5M3G2_STECR</name>
<comment type="caution">
    <text evidence="1">The sequence shown here is derived from an EMBL/GenBank/DDBJ whole genome shotgun (WGS) entry which is preliminary data.</text>
</comment>
<organism evidence="1 2">
    <name type="scientific">Steinernema carpocapsae</name>
    <name type="common">Entomopathogenic nematode</name>
    <dbReference type="NCBI Taxonomy" id="34508"/>
    <lineage>
        <taxon>Eukaryota</taxon>
        <taxon>Metazoa</taxon>
        <taxon>Ecdysozoa</taxon>
        <taxon>Nematoda</taxon>
        <taxon>Chromadorea</taxon>
        <taxon>Rhabditida</taxon>
        <taxon>Tylenchina</taxon>
        <taxon>Panagrolaimomorpha</taxon>
        <taxon>Strongyloidoidea</taxon>
        <taxon>Steinernematidae</taxon>
        <taxon>Steinernema</taxon>
    </lineage>
</organism>
<reference evidence="1 2" key="2">
    <citation type="journal article" date="2019" name="G3 (Bethesda)">
        <title>Hybrid Assembly of the Genome of the Entomopathogenic Nematode Steinernema carpocapsae Identifies the X-Chromosome.</title>
        <authorList>
            <person name="Serra L."/>
            <person name="Macchietto M."/>
            <person name="Macias-Munoz A."/>
            <person name="McGill C.J."/>
            <person name="Rodriguez I.M."/>
            <person name="Rodriguez B."/>
            <person name="Murad R."/>
            <person name="Mortazavi A."/>
        </authorList>
    </citation>
    <scope>NUCLEOTIDE SEQUENCE [LARGE SCALE GENOMIC DNA]</scope>
    <source>
        <strain evidence="1 2">ALL</strain>
    </source>
</reference>
<keyword evidence="2" id="KW-1185">Reference proteome</keyword>
<protein>
    <submittedName>
        <fullName evidence="1">Uncharacterized protein</fullName>
    </submittedName>
</protein>
<dbReference type="EMBL" id="AZBU02000010">
    <property type="protein sequence ID" value="TKR63267.1"/>
    <property type="molecule type" value="Genomic_DNA"/>
</dbReference>
<sequence>MDTVPIAFIQQCYLTYLADEINNWKDLSRPYGDVSHALTNKNISSTTISIEYKTHNSDITYVMYRRNSEKIDYLELLSPQNATSFRRLEIYACGGHDYLYDDVQVVKSTWDASDFRQKLKSARLYPIVDVLVAAPGYDGDCDTRILDTLKEVGVIINGRLYYRGSVSSFQEEQLINLLRRDSMHGISLSWNSITGTGWAGISLAFFESFT</sequence>
<evidence type="ECO:0000313" key="1">
    <source>
        <dbReference type="EMBL" id="TKR63267.1"/>
    </source>
</evidence>
<dbReference type="AlphaFoldDB" id="A0A4U5M3G2"/>